<evidence type="ECO:0000313" key="4">
    <source>
        <dbReference type="Proteomes" id="UP000233748"/>
    </source>
</evidence>
<evidence type="ECO:0000313" key="3">
    <source>
        <dbReference type="Proteomes" id="UP000233720"/>
    </source>
</evidence>
<evidence type="ECO:0000313" key="1">
    <source>
        <dbReference type="EMBL" id="PKV10581.1"/>
    </source>
</evidence>
<dbReference type="EMBL" id="PHKW01000015">
    <property type="protein sequence ID" value="PKV15018.1"/>
    <property type="molecule type" value="Genomic_DNA"/>
</dbReference>
<dbReference type="AlphaFoldDB" id="A0A2N3RDL3"/>
<evidence type="ECO:0000313" key="2">
    <source>
        <dbReference type="EMBL" id="PKV15018.1"/>
    </source>
</evidence>
<accession>A0A2N3RDL3</accession>
<protein>
    <submittedName>
        <fullName evidence="1">Uncharacterized protein</fullName>
    </submittedName>
</protein>
<dbReference type="Proteomes" id="UP000233748">
    <property type="component" value="Unassembled WGS sequence"/>
</dbReference>
<proteinExistence type="predicted"/>
<organism evidence="1 3">
    <name type="scientific">Xanthomonas prunicola</name>
    <dbReference type="NCBI Taxonomy" id="2053930"/>
    <lineage>
        <taxon>Bacteria</taxon>
        <taxon>Pseudomonadati</taxon>
        <taxon>Pseudomonadota</taxon>
        <taxon>Gammaproteobacteria</taxon>
        <taxon>Lysobacterales</taxon>
        <taxon>Lysobacteraceae</taxon>
        <taxon>Xanthomonas</taxon>
    </lineage>
</organism>
<name>A0A2N3RDL3_9XANT</name>
<keyword evidence="4" id="KW-1185">Reference proteome</keyword>
<comment type="caution">
    <text evidence="1">The sequence shown here is derived from an EMBL/GenBank/DDBJ whole genome shotgun (WGS) entry which is preliminary data.</text>
</comment>
<dbReference type="EMBL" id="PHKV01000029">
    <property type="protein sequence ID" value="PKV10581.1"/>
    <property type="molecule type" value="Genomic_DNA"/>
</dbReference>
<gene>
    <name evidence="1" type="ORF">XpruCFBP8353_22655</name>
    <name evidence="2" type="ORF">XpruCFBP8354_21910</name>
</gene>
<dbReference type="Proteomes" id="UP000233720">
    <property type="component" value="Unassembled WGS sequence"/>
</dbReference>
<reference evidence="3 4" key="1">
    <citation type="submission" date="2017-11" db="EMBL/GenBank/DDBJ databases">
        <title>Xanthomonas prunicola sp. nov., a novel pathogen that affects nectarine (Prunus persica var. nectarine) trees.</title>
        <authorList>
            <person name="Lopez M."/>
            <person name="Lopez-Soriano P."/>
            <person name="Garita-Cambronero J."/>
            <person name="Beltran C."/>
            <person name="Taghouti G."/>
            <person name="Portier P."/>
            <person name="Cubero J."/>
            <person name="Fischer-Le Saux M."/>
            <person name="Marco-Noales E."/>
        </authorList>
    </citation>
    <scope>NUCLEOTIDE SEQUENCE [LARGE SCALE GENOMIC DNA]</scope>
    <source>
        <strain evidence="1 3">CFBP8353</strain>
        <strain evidence="2 4">CFBP8354</strain>
    </source>
</reference>
<sequence length="61" mass="6485">MAGGWADVMRWSAPARQVEPPSIANLGSRRRAGDSYSAMVMGDAYRRGDCCSSAPPMVPLA</sequence>